<dbReference type="GO" id="GO:0005886">
    <property type="term" value="C:plasma membrane"/>
    <property type="evidence" value="ECO:0007669"/>
    <property type="project" value="TreeGrafter"/>
</dbReference>
<protein>
    <submittedName>
        <fullName evidence="14">Uncharacterized protein</fullName>
    </submittedName>
</protein>
<evidence type="ECO:0000256" key="8">
    <source>
        <dbReference type="ARBA" id="ARBA00023065"/>
    </source>
</evidence>
<keyword evidence="11 12" id="KW-0407">Ion channel</keyword>
<comment type="caution">
    <text evidence="14">The sequence shown here is derived from an EMBL/GenBank/DDBJ whole genome shotgun (WGS) entry which is preliminary data.</text>
</comment>
<dbReference type="Pfam" id="PF00858">
    <property type="entry name" value="ASC"/>
    <property type="match status" value="1"/>
</dbReference>
<evidence type="ECO:0000256" key="13">
    <source>
        <dbReference type="SAM" id="Phobius"/>
    </source>
</evidence>
<dbReference type="AlphaFoldDB" id="A0AAV4Q9X9"/>
<evidence type="ECO:0000256" key="1">
    <source>
        <dbReference type="ARBA" id="ARBA00004141"/>
    </source>
</evidence>
<dbReference type="InterPro" id="IPR001873">
    <property type="entry name" value="ENaC"/>
</dbReference>
<dbReference type="GO" id="GO:0015280">
    <property type="term" value="F:ligand-gated sodium channel activity"/>
    <property type="evidence" value="ECO:0007669"/>
    <property type="project" value="TreeGrafter"/>
</dbReference>
<evidence type="ECO:0000256" key="7">
    <source>
        <dbReference type="ARBA" id="ARBA00023053"/>
    </source>
</evidence>
<evidence type="ECO:0000256" key="5">
    <source>
        <dbReference type="ARBA" id="ARBA00022692"/>
    </source>
</evidence>
<keyword evidence="9 13" id="KW-0472">Membrane</keyword>
<proteinExistence type="inferred from homology"/>
<organism evidence="14 15">
    <name type="scientific">Caerostris darwini</name>
    <dbReference type="NCBI Taxonomy" id="1538125"/>
    <lineage>
        <taxon>Eukaryota</taxon>
        <taxon>Metazoa</taxon>
        <taxon>Ecdysozoa</taxon>
        <taxon>Arthropoda</taxon>
        <taxon>Chelicerata</taxon>
        <taxon>Arachnida</taxon>
        <taxon>Araneae</taxon>
        <taxon>Araneomorphae</taxon>
        <taxon>Entelegynae</taxon>
        <taxon>Araneoidea</taxon>
        <taxon>Araneidae</taxon>
        <taxon>Caerostris</taxon>
    </lineage>
</organism>
<evidence type="ECO:0000256" key="9">
    <source>
        <dbReference type="ARBA" id="ARBA00023136"/>
    </source>
</evidence>
<keyword evidence="10 12" id="KW-0739">Sodium transport</keyword>
<accession>A0AAV4Q9X9</accession>
<gene>
    <name evidence="14" type="primary">AVEN_228817_1</name>
    <name evidence="14" type="ORF">CDAR_316141</name>
</gene>
<evidence type="ECO:0000256" key="11">
    <source>
        <dbReference type="ARBA" id="ARBA00023303"/>
    </source>
</evidence>
<sequence length="414" mass="47564">MFSSSIQYEALQLEKRIENRSETICGDWSTRIGGSQKCFKIFEVMCAHLLPLWIPLLHHSLLDEVLAVPAVSPYELPKLSRAEYRYMGVESDDLIEECQLIHPSYGSDRCGHSVMWIPVFDSMGLPNNCYAINSFIGNLSIKPYTTLSKAYVIIKLRTETSDTFYTSTPSAIQMSVHNSRDYLNPFKKGISLKPCFNYNMFISKTINELLPYPYATNCTDYLELWKARGGFGPLSKTQCREECLLNVSLKEAGCVDPIYIYYPNEAKMCDHPAMSNFYYKQCADSCNRACNRENIRVAVEEYASLLSLRDKDGVEQCSSVITLAFNRMELKKFSYYPKYERVDLFGIIGGYLGVWLGISLLAVTDLLETLFVIIKVIKEAIQKRKKKSNWLSKDDYLQNRYHADSRGNFRLKIY</sequence>
<evidence type="ECO:0000313" key="15">
    <source>
        <dbReference type="Proteomes" id="UP001054837"/>
    </source>
</evidence>
<evidence type="ECO:0000256" key="10">
    <source>
        <dbReference type="ARBA" id="ARBA00023201"/>
    </source>
</evidence>
<dbReference type="PANTHER" id="PTHR11690">
    <property type="entry name" value="AMILORIDE-SENSITIVE SODIUM CHANNEL-RELATED"/>
    <property type="match status" value="1"/>
</dbReference>
<keyword evidence="15" id="KW-1185">Reference proteome</keyword>
<comment type="similarity">
    <text evidence="2 12">Belongs to the amiloride-sensitive sodium channel (TC 1.A.6) family.</text>
</comment>
<keyword evidence="7" id="KW-0915">Sodium</keyword>
<keyword evidence="4 12" id="KW-0894">Sodium channel</keyword>
<evidence type="ECO:0000256" key="12">
    <source>
        <dbReference type="RuleBase" id="RU000679"/>
    </source>
</evidence>
<evidence type="ECO:0000256" key="2">
    <source>
        <dbReference type="ARBA" id="ARBA00007193"/>
    </source>
</evidence>
<dbReference type="Proteomes" id="UP001054837">
    <property type="component" value="Unassembled WGS sequence"/>
</dbReference>
<keyword evidence="8 12" id="KW-0406">Ion transport</keyword>
<feature type="transmembrane region" description="Helical" evidence="13">
    <location>
        <begin position="344"/>
        <end position="377"/>
    </location>
</feature>
<dbReference type="Gene3D" id="1.10.287.770">
    <property type="entry name" value="YojJ-like"/>
    <property type="match status" value="1"/>
</dbReference>
<comment type="subcellular location">
    <subcellularLocation>
        <location evidence="1">Membrane</location>
        <topology evidence="1">Multi-pass membrane protein</topology>
    </subcellularLocation>
</comment>
<evidence type="ECO:0000313" key="14">
    <source>
        <dbReference type="EMBL" id="GIY05821.1"/>
    </source>
</evidence>
<reference evidence="14 15" key="1">
    <citation type="submission" date="2021-06" db="EMBL/GenBank/DDBJ databases">
        <title>Caerostris darwini draft genome.</title>
        <authorList>
            <person name="Kono N."/>
            <person name="Arakawa K."/>
        </authorList>
    </citation>
    <scope>NUCLEOTIDE SEQUENCE [LARGE SCALE GENOMIC DNA]</scope>
</reference>
<evidence type="ECO:0000256" key="4">
    <source>
        <dbReference type="ARBA" id="ARBA00022461"/>
    </source>
</evidence>
<dbReference type="PANTHER" id="PTHR11690:SF227">
    <property type="entry name" value="AMILORIDE-SENSITIVE SODIUM CHANNEL"/>
    <property type="match status" value="1"/>
</dbReference>
<name>A0AAV4Q9X9_9ARAC</name>
<evidence type="ECO:0000256" key="3">
    <source>
        <dbReference type="ARBA" id="ARBA00022448"/>
    </source>
</evidence>
<keyword evidence="5 12" id="KW-0812">Transmembrane</keyword>
<keyword evidence="6 13" id="KW-1133">Transmembrane helix</keyword>
<dbReference type="EMBL" id="BPLQ01004126">
    <property type="protein sequence ID" value="GIY05821.1"/>
    <property type="molecule type" value="Genomic_DNA"/>
</dbReference>
<keyword evidence="3 12" id="KW-0813">Transport</keyword>
<evidence type="ECO:0000256" key="6">
    <source>
        <dbReference type="ARBA" id="ARBA00022989"/>
    </source>
</evidence>